<protein>
    <submittedName>
        <fullName evidence="2">Uncharacterized protein</fullName>
    </submittedName>
</protein>
<dbReference type="VEuPathDB" id="FungiDB:P174DRAFT_444758"/>
<dbReference type="RefSeq" id="XP_024679598.1">
    <property type="nucleotide sequence ID" value="XM_024828168.1"/>
</dbReference>
<keyword evidence="3" id="KW-1185">Reference proteome</keyword>
<feature type="compositionally biased region" description="Low complexity" evidence="1">
    <location>
        <begin position="92"/>
        <end position="105"/>
    </location>
</feature>
<accession>A0A2I1C078</accession>
<name>A0A2I1C078_ASPN1</name>
<dbReference type="AlphaFoldDB" id="A0A2I1C078"/>
<dbReference type="OrthoDB" id="10394746at2759"/>
<dbReference type="Proteomes" id="UP000234474">
    <property type="component" value="Unassembled WGS sequence"/>
</dbReference>
<evidence type="ECO:0000256" key="1">
    <source>
        <dbReference type="SAM" id="MobiDB-lite"/>
    </source>
</evidence>
<organism evidence="2 3">
    <name type="scientific">Aspergillus novofumigatus (strain IBT 16806)</name>
    <dbReference type="NCBI Taxonomy" id="1392255"/>
    <lineage>
        <taxon>Eukaryota</taxon>
        <taxon>Fungi</taxon>
        <taxon>Dikarya</taxon>
        <taxon>Ascomycota</taxon>
        <taxon>Pezizomycotina</taxon>
        <taxon>Eurotiomycetes</taxon>
        <taxon>Eurotiomycetidae</taxon>
        <taxon>Eurotiales</taxon>
        <taxon>Aspergillaceae</taxon>
        <taxon>Aspergillus</taxon>
        <taxon>Aspergillus subgen. Fumigati</taxon>
    </lineage>
</organism>
<evidence type="ECO:0000313" key="3">
    <source>
        <dbReference type="Proteomes" id="UP000234474"/>
    </source>
</evidence>
<sequence length="200" mass="22072">MMLQLPNETERISRPSENTNNRPDWRRRRRWLNASRRMRERISRRGNTYNHASRGNYVAVQSMPPPPPPPNTRAISMAGNASVTTVGSSSSSILYSSYSSTSDSTIADENHTNPRTEPAESSQAASDCLPLRLSTETRLPGNSNNEGLVNENIFAEIASMEHPEREYVSHWDSTAQVDTVMTGAVGAVVGDHGDGIFDII</sequence>
<gene>
    <name evidence="2" type="ORF">P174DRAFT_444758</name>
</gene>
<dbReference type="GeneID" id="36535493"/>
<proteinExistence type="predicted"/>
<feature type="compositionally biased region" description="Basic and acidic residues" evidence="1">
    <location>
        <begin position="108"/>
        <end position="118"/>
    </location>
</feature>
<comment type="caution">
    <text evidence="2">The sequence shown here is derived from an EMBL/GenBank/DDBJ whole genome shotgun (WGS) entry which is preliminary data.</text>
</comment>
<feature type="region of interest" description="Disordered" evidence="1">
    <location>
        <begin position="92"/>
        <end position="127"/>
    </location>
</feature>
<dbReference type="EMBL" id="MSZS01000007">
    <property type="protein sequence ID" value="PKX91003.1"/>
    <property type="molecule type" value="Genomic_DNA"/>
</dbReference>
<evidence type="ECO:0000313" key="2">
    <source>
        <dbReference type="EMBL" id="PKX91003.1"/>
    </source>
</evidence>
<feature type="region of interest" description="Disordered" evidence="1">
    <location>
        <begin position="1"/>
        <end position="23"/>
    </location>
</feature>
<reference evidence="3" key="1">
    <citation type="journal article" date="2018" name="Proc. Natl. Acad. Sci. U.S.A.">
        <title>Linking secondary metabolites to gene clusters through genome sequencing of six diverse Aspergillus species.</title>
        <authorList>
            <person name="Kaerboelling I."/>
            <person name="Vesth T.C."/>
            <person name="Frisvad J.C."/>
            <person name="Nybo J.L."/>
            <person name="Theobald S."/>
            <person name="Kuo A."/>
            <person name="Bowyer P."/>
            <person name="Matsuda Y."/>
            <person name="Mondo S."/>
            <person name="Lyhne E.K."/>
            <person name="Kogle M.E."/>
            <person name="Clum A."/>
            <person name="Lipzen A."/>
            <person name="Salamov A."/>
            <person name="Ngan C.Y."/>
            <person name="Daum C."/>
            <person name="Chiniquy J."/>
            <person name="Barry K."/>
            <person name="LaButti K."/>
            <person name="Haridas S."/>
            <person name="Simmons B.A."/>
            <person name="Magnuson J.K."/>
            <person name="Mortensen U.H."/>
            <person name="Larsen T.O."/>
            <person name="Grigoriev I.V."/>
            <person name="Baker S.E."/>
            <person name="Andersen M.R."/>
        </authorList>
    </citation>
    <scope>NUCLEOTIDE SEQUENCE [LARGE SCALE GENOMIC DNA]</scope>
    <source>
        <strain evidence="3">IBT 16806</strain>
    </source>
</reference>